<dbReference type="EMBL" id="CP070619">
    <property type="protein sequence ID" value="QSE92792.1"/>
    <property type="molecule type" value="Genomic_DNA"/>
</dbReference>
<dbReference type="Proteomes" id="UP000662986">
    <property type="component" value="Chromosome"/>
</dbReference>
<keyword evidence="3" id="KW-1185">Reference proteome</keyword>
<protein>
    <submittedName>
        <fullName evidence="2">CoA transferase</fullName>
    </submittedName>
</protein>
<keyword evidence="1 2" id="KW-0808">Transferase</keyword>
<dbReference type="Gene3D" id="3.40.50.10540">
    <property type="entry name" value="Crotonobetainyl-coa:carnitine coa-transferase, domain 1"/>
    <property type="match status" value="1"/>
</dbReference>
<dbReference type="InterPro" id="IPR023606">
    <property type="entry name" value="CoA-Trfase_III_dom_1_sf"/>
</dbReference>
<dbReference type="PANTHER" id="PTHR48207">
    <property type="entry name" value="SUCCINATE--HYDROXYMETHYLGLUTARATE COA-TRANSFERASE"/>
    <property type="match status" value="1"/>
</dbReference>
<name>A0A974W8S5_9NOCA</name>
<reference evidence="2 3" key="1">
    <citation type="journal article" date="2021" name="Microbiol. Resour. Announc.">
        <title>Complete Genome Sequences of Two Rhodococcus sp. Strains with Large and Linear Chromosomes, Isolated from Apple Rhizosphere.</title>
        <authorList>
            <person name="Benning S."/>
            <person name="Brugnone N."/>
            <person name="Siani R."/>
            <person name="Kublik S."/>
            <person name="Schloter M."/>
            <person name="Rad V."/>
        </authorList>
    </citation>
    <scope>NUCLEOTIDE SEQUENCE [LARGE SCALE GENOMIC DNA]</scope>
    <source>
        <strain evidence="2 3">R79</strain>
    </source>
</reference>
<proteinExistence type="predicted"/>
<dbReference type="InterPro" id="IPR050483">
    <property type="entry name" value="CoA-transferase_III_domain"/>
</dbReference>
<gene>
    <name evidence="2" type="ORF">JWS13_31445</name>
</gene>
<evidence type="ECO:0000313" key="2">
    <source>
        <dbReference type="EMBL" id="QSE92792.1"/>
    </source>
</evidence>
<organism evidence="2 3">
    <name type="scientific">Rhodococcus pseudokoreensis</name>
    <dbReference type="NCBI Taxonomy" id="2811421"/>
    <lineage>
        <taxon>Bacteria</taxon>
        <taxon>Bacillati</taxon>
        <taxon>Actinomycetota</taxon>
        <taxon>Actinomycetes</taxon>
        <taxon>Mycobacteriales</taxon>
        <taxon>Nocardiaceae</taxon>
        <taxon>Rhodococcus</taxon>
    </lineage>
</organism>
<dbReference type="InterPro" id="IPR003673">
    <property type="entry name" value="CoA-Trfase_fam_III"/>
</dbReference>
<accession>A0A974W8S5</accession>
<dbReference type="Pfam" id="PF02515">
    <property type="entry name" value="CoA_transf_3"/>
    <property type="match status" value="1"/>
</dbReference>
<evidence type="ECO:0000256" key="1">
    <source>
        <dbReference type="ARBA" id="ARBA00022679"/>
    </source>
</evidence>
<reference evidence="2 3" key="2">
    <citation type="journal article" date="2022" name="Arch. Microbiol.">
        <title>Rhodococcus pseudokoreensis sp. nov. isolated from the rhizosphere of young M26 apple rootstocks.</title>
        <authorList>
            <person name="Kampfer P."/>
            <person name="Glaeser S.P."/>
            <person name="Blom J."/>
            <person name="Wolf J."/>
            <person name="Benning S."/>
            <person name="Schloter M."/>
            <person name="Neumann-Schaal M."/>
        </authorList>
    </citation>
    <scope>NUCLEOTIDE SEQUENCE [LARGE SCALE GENOMIC DNA]</scope>
    <source>
        <strain evidence="2 3">R79</strain>
    </source>
</reference>
<sequence length="434" mass="46405">MSAFFIKYWRCLNPRGNVVDRAATSKESHVEAKERILQILDVPSAGTGPLDGILVVDFSRILAGPYCTMLLADLGATVVKIESASGDDTRAFAPPYRGDEATYFLSANRNKHSVVLDLLDPGDLAIAQELAAVADVFVQNFKHGGLEKFELDYESVRRTNPTILYNSITGFGTKQGAHLLGYDLLVQGAAGLMSITGEAEGDPQRVGVAVFDVMTGLHAAIGILAALAHRTASGEGQHVEVNLMMSALSGLTNQTEAYVAGGVVPTRMGNEHPSIFPYSPLPTAEGSLIVVAGNNGQFRSLAKAVQLPELAEDPRFDTPSNRNSNRVELRALLVEALAAHTAEEWFDILTGAGLPCAPINDIGGGVAMAQRLGLDPVVETEHNGRSVPTVRHPIDYSTIAPSYKLPPPQLGASSHLIREWAAQQRSEPIEVAVR</sequence>
<dbReference type="PANTHER" id="PTHR48207:SF3">
    <property type="entry name" value="SUCCINATE--HYDROXYMETHYLGLUTARATE COA-TRANSFERASE"/>
    <property type="match status" value="1"/>
</dbReference>
<dbReference type="InterPro" id="IPR044855">
    <property type="entry name" value="CoA-Trfase_III_dom3_sf"/>
</dbReference>
<dbReference type="Gene3D" id="3.30.1540.10">
    <property type="entry name" value="formyl-coa transferase, domain 3"/>
    <property type="match status" value="1"/>
</dbReference>
<dbReference type="SUPFAM" id="SSF89796">
    <property type="entry name" value="CoA-transferase family III (CaiB/BaiF)"/>
    <property type="match status" value="1"/>
</dbReference>
<evidence type="ECO:0000313" key="3">
    <source>
        <dbReference type="Proteomes" id="UP000662986"/>
    </source>
</evidence>
<dbReference type="GO" id="GO:0016740">
    <property type="term" value="F:transferase activity"/>
    <property type="evidence" value="ECO:0007669"/>
    <property type="project" value="UniProtKB-KW"/>
</dbReference>